<evidence type="ECO:0000256" key="1">
    <source>
        <dbReference type="SAM" id="MobiDB-lite"/>
    </source>
</evidence>
<proteinExistence type="predicted"/>
<sequence length="96" mass="10790">MCSMNVKGARKRSRSLNDRRHLKVAFPAEHIPQAPGLRCLVNITLVPSSSCTFFAESSRRRRGGTRCLNDVGLPDKDKDDDVPSLSYDELKLFHCT</sequence>
<dbReference type="Proteomes" id="UP000499080">
    <property type="component" value="Unassembled WGS sequence"/>
</dbReference>
<dbReference type="EMBL" id="BGPR01005726">
    <property type="protein sequence ID" value="GBN12849.1"/>
    <property type="molecule type" value="Genomic_DNA"/>
</dbReference>
<evidence type="ECO:0000313" key="2">
    <source>
        <dbReference type="EMBL" id="GBN12849.1"/>
    </source>
</evidence>
<protein>
    <submittedName>
        <fullName evidence="2">Uncharacterized protein</fullName>
    </submittedName>
</protein>
<gene>
    <name evidence="2" type="ORF">AVEN_274273_1</name>
</gene>
<reference evidence="2 3" key="1">
    <citation type="journal article" date="2019" name="Sci. Rep.">
        <title>Orb-weaving spider Araneus ventricosus genome elucidates the spidroin gene catalogue.</title>
        <authorList>
            <person name="Kono N."/>
            <person name="Nakamura H."/>
            <person name="Ohtoshi R."/>
            <person name="Moran D.A.P."/>
            <person name="Shinohara A."/>
            <person name="Yoshida Y."/>
            <person name="Fujiwara M."/>
            <person name="Mori M."/>
            <person name="Tomita M."/>
            <person name="Arakawa K."/>
        </authorList>
    </citation>
    <scope>NUCLEOTIDE SEQUENCE [LARGE SCALE GENOMIC DNA]</scope>
</reference>
<feature type="region of interest" description="Disordered" evidence="1">
    <location>
        <begin position="62"/>
        <end position="81"/>
    </location>
</feature>
<comment type="caution">
    <text evidence="2">The sequence shown here is derived from an EMBL/GenBank/DDBJ whole genome shotgun (WGS) entry which is preliminary data.</text>
</comment>
<accession>A0A4Y2LEC0</accession>
<name>A0A4Y2LEC0_ARAVE</name>
<keyword evidence="3" id="KW-1185">Reference proteome</keyword>
<organism evidence="2 3">
    <name type="scientific">Araneus ventricosus</name>
    <name type="common">Orbweaver spider</name>
    <name type="synonym">Epeira ventricosa</name>
    <dbReference type="NCBI Taxonomy" id="182803"/>
    <lineage>
        <taxon>Eukaryota</taxon>
        <taxon>Metazoa</taxon>
        <taxon>Ecdysozoa</taxon>
        <taxon>Arthropoda</taxon>
        <taxon>Chelicerata</taxon>
        <taxon>Arachnida</taxon>
        <taxon>Araneae</taxon>
        <taxon>Araneomorphae</taxon>
        <taxon>Entelegynae</taxon>
        <taxon>Araneoidea</taxon>
        <taxon>Araneidae</taxon>
        <taxon>Araneus</taxon>
    </lineage>
</organism>
<evidence type="ECO:0000313" key="3">
    <source>
        <dbReference type="Proteomes" id="UP000499080"/>
    </source>
</evidence>
<dbReference type="AlphaFoldDB" id="A0A4Y2LEC0"/>